<protein>
    <recommendedName>
        <fullName evidence="4">DUF1269 domain-containing protein</fullName>
    </recommendedName>
</protein>
<dbReference type="EMBL" id="BORP01000004">
    <property type="protein sequence ID" value="GIO27710.1"/>
    <property type="molecule type" value="Genomic_DNA"/>
</dbReference>
<accession>A0A919XBN2</accession>
<proteinExistence type="predicted"/>
<keyword evidence="1" id="KW-0812">Transmembrane</keyword>
<gene>
    <name evidence="2" type="ORF">J43TS3_23210</name>
</gene>
<keyword evidence="1" id="KW-0472">Membrane</keyword>
<dbReference type="RefSeq" id="WP_212921178.1">
    <property type="nucleotide sequence ID" value="NZ_BORP01000004.1"/>
</dbReference>
<evidence type="ECO:0000313" key="3">
    <source>
        <dbReference type="Proteomes" id="UP000676917"/>
    </source>
</evidence>
<evidence type="ECO:0008006" key="4">
    <source>
        <dbReference type="Google" id="ProtNLM"/>
    </source>
</evidence>
<sequence length="159" mass="17717">MQVFSIFEHSPSLELAITKLEQEGVTKKNIFAIPINESDETLKIFDSIHDADGFSFLDKSLALAVATGVVGTSLGFNLTWGPIIWGLIAAFIGFSIGFLWNICVIKLTKNSRRTERKILPLVILVVECEKENVKSVEFILKEHKALGVNTPHLNDDENF</sequence>
<evidence type="ECO:0000313" key="2">
    <source>
        <dbReference type="EMBL" id="GIO27710.1"/>
    </source>
</evidence>
<comment type="caution">
    <text evidence="2">The sequence shown here is derived from an EMBL/GenBank/DDBJ whole genome shotgun (WGS) entry which is preliminary data.</text>
</comment>
<organism evidence="2 3">
    <name type="scientific">Ornithinibacillus bavariensis</name>
    <dbReference type="NCBI Taxonomy" id="545502"/>
    <lineage>
        <taxon>Bacteria</taxon>
        <taxon>Bacillati</taxon>
        <taxon>Bacillota</taxon>
        <taxon>Bacilli</taxon>
        <taxon>Bacillales</taxon>
        <taxon>Bacillaceae</taxon>
        <taxon>Ornithinibacillus</taxon>
    </lineage>
</organism>
<reference evidence="2" key="1">
    <citation type="submission" date="2021-03" db="EMBL/GenBank/DDBJ databases">
        <title>Antimicrobial resistance genes in bacteria isolated from Japanese honey, and their potential for conferring macrolide and lincosamide resistance in the American foulbrood pathogen Paenibacillus larvae.</title>
        <authorList>
            <person name="Okamoto M."/>
            <person name="Kumagai M."/>
            <person name="Kanamori H."/>
            <person name="Takamatsu D."/>
        </authorList>
    </citation>
    <scope>NUCLEOTIDE SEQUENCE</scope>
    <source>
        <strain evidence="2">J43TS3</strain>
    </source>
</reference>
<feature type="transmembrane region" description="Helical" evidence="1">
    <location>
        <begin position="84"/>
        <end position="107"/>
    </location>
</feature>
<evidence type="ECO:0000256" key="1">
    <source>
        <dbReference type="SAM" id="Phobius"/>
    </source>
</evidence>
<dbReference type="Proteomes" id="UP000676917">
    <property type="component" value="Unassembled WGS sequence"/>
</dbReference>
<name>A0A919XBN2_9BACI</name>
<keyword evidence="3" id="KW-1185">Reference proteome</keyword>
<dbReference type="AlphaFoldDB" id="A0A919XBN2"/>
<keyword evidence="1" id="KW-1133">Transmembrane helix</keyword>